<dbReference type="SMART" id="SM00028">
    <property type="entry name" value="TPR"/>
    <property type="match status" value="6"/>
</dbReference>
<accession>A0A813SZG6</accession>
<organism evidence="9 11">
    <name type="scientific">Adineta steineri</name>
    <dbReference type="NCBI Taxonomy" id="433720"/>
    <lineage>
        <taxon>Eukaryota</taxon>
        <taxon>Metazoa</taxon>
        <taxon>Spiralia</taxon>
        <taxon>Gnathifera</taxon>
        <taxon>Rotifera</taxon>
        <taxon>Eurotatoria</taxon>
        <taxon>Bdelloidea</taxon>
        <taxon>Adinetida</taxon>
        <taxon>Adinetidae</taxon>
        <taxon>Adineta</taxon>
    </lineage>
</organism>
<keyword evidence="4 6" id="KW-0862">Zinc</keyword>
<sequence>MSSLFKSLKLTTFHKCTNCKKKISPTDELAIGEKMFHKICVKCDLCKENLKKTDVIEDNGKIYCHACHGKKLTCSTEDHEKSSILVSGTACQVSKDLSKTLTNCSISTEDDKPSLLPKQVNKSTNLETFSLIWLDANVHITKDNIDSQVKLREAINFLQIFDKADECEQNIKSIKNEKVVFIVSGRLGREVVPRLHNLPQLNCVYVYCFDKAGNKQWSDKYSKVNDVFTDLDELIKRITKDQQVREKVEDSVAISIFNRSDKECTHKNLKSENGSFMWFQLLIEVLISMQHNLTAKKELINVCKQQYHNNSKELAVINEFENSYSSSRAIWWYTRETCLYRLLNKALRVQNIDVLFAFRFFIKDMFTNLNEEHKKFKRSLTDQLIQVYRGQVISADEFDRMHKSIGEFISINSFFSTSRNRKRALEFTNNIPPSDSIRQILFDIKVDIRLSTKPFADVTKLSYFEEEEEILFMLGSVFRITNVVYSKQEQVWVAELMLCNENDHDLRDLFSYHKEKIGKDLSNFVPLGDILFKMGEFDKARQYYKRILTELSTIDLSTASCYFGLGNVAIEQDQYPAALAYHLKALDVKQKFLDENDPRIASSYNQIGAAYRRLGVYDRALEYANIGLEMRLACLDSNDVDLAQSYRDIGLVYYRLSENSLALENFTKAHKIYVKALPENHPDVAENLGYIGYVYNSTEEYDLALEYYKKALDIDRKSLPENHPDIGVISGAIGNVFYEQHDYVSAIDYFNQALAIFRRSLPPTHEFTENAEMRVKNTQRMLLTTTQKTD</sequence>
<feature type="repeat" description="TPR" evidence="7">
    <location>
        <begin position="685"/>
        <end position="718"/>
    </location>
</feature>
<dbReference type="Pfam" id="PF13424">
    <property type="entry name" value="TPR_12"/>
    <property type="match status" value="3"/>
</dbReference>
<dbReference type="EMBL" id="CAJNOI010000016">
    <property type="protein sequence ID" value="CAF0813980.1"/>
    <property type="molecule type" value="Genomic_DNA"/>
</dbReference>
<dbReference type="PROSITE" id="PS00478">
    <property type="entry name" value="LIM_DOMAIN_1"/>
    <property type="match status" value="1"/>
</dbReference>
<evidence type="ECO:0000256" key="2">
    <source>
        <dbReference type="ARBA" id="ARBA00022737"/>
    </source>
</evidence>
<dbReference type="SUPFAM" id="SSF56399">
    <property type="entry name" value="ADP-ribosylation"/>
    <property type="match status" value="1"/>
</dbReference>
<evidence type="ECO:0000256" key="5">
    <source>
        <dbReference type="ARBA" id="ARBA00023038"/>
    </source>
</evidence>
<dbReference type="PANTHER" id="PTHR45641">
    <property type="entry name" value="TETRATRICOPEPTIDE REPEAT PROTEIN (AFU_ORTHOLOGUE AFUA_6G03870)"/>
    <property type="match status" value="1"/>
</dbReference>
<evidence type="ECO:0000256" key="3">
    <source>
        <dbReference type="ARBA" id="ARBA00022803"/>
    </source>
</evidence>
<evidence type="ECO:0000259" key="8">
    <source>
        <dbReference type="PROSITE" id="PS50023"/>
    </source>
</evidence>
<feature type="repeat" description="TPR" evidence="7">
    <location>
        <begin position="643"/>
        <end position="676"/>
    </location>
</feature>
<dbReference type="Gene3D" id="2.10.110.10">
    <property type="entry name" value="Cysteine Rich Protein"/>
    <property type="match status" value="1"/>
</dbReference>
<dbReference type="GO" id="GO:0046872">
    <property type="term" value="F:metal ion binding"/>
    <property type="evidence" value="ECO:0007669"/>
    <property type="project" value="UniProtKB-KW"/>
</dbReference>
<comment type="caution">
    <text evidence="9">The sequence shown here is derived from an EMBL/GenBank/DDBJ whole genome shotgun (WGS) entry which is preliminary data.</text>
</comment>
<dbReference type="InterPro" id="IPR001781">
    <property type="entry name" value="Znf_LIM"/>
</dbReference>
<evidence type="ECO:0000256" key="4">
    <source>
        <dbReference type="ARBA" id="ARBA00022833"/>
    </source>
</evidence>
<dbReference type="SMART" id="SM00132">
    <property type="entry name" value="LIM"/>
    <property type="match status" value="1"/>
</dbReference>
<gene>
    <name evidence="10" type="ORF">BJG266_LOCUS5888</name>
    <name evidence="9" type="ORF">QVE165_LOCUS4298</name>
</gene>
<keyword evidence="11" id="KW-1185">Reference proteome</keyword>
<dbReference type="EMBL" id="CAJNOM010000016">
    <property type="protein sequence ID" value="CAF0802568.1"/>
    <property type="molecule type" value="Genomic_DNA"/>
</dbReference>
<dbReference type="Gene3D" id="3.90.176.10">
    <property type="entry name" value="Toxin ADP-ribosyltransferase, Chain A, domain 1"/>
    <property type="match status" value="1"/>
</dbReference>
<name>A0A813SZG6_9BILA</name>
<evidence type="ECO:0000313" key="9">
    <source>
        <dbReference type="EMBL" id="CAF0802568.1"/>
    </source>
</evidence>
<dbReference type="GO" id="GO:0016779">
    <property type="term" value="F:nucleotidyltransferase activity"/>
    <property type="evidence" value="ECO:0007669"/>
    <property type="project" value="UniProtKB-KW"/>
</dbReference>
<evidence type="ECO:0000256" key="7">
    <source>
        <dbReference type="PROSITE-ProRule" id="PRU00339"/>
    </source>
</evidence>
<feature type="domain" description="LIM zinc-binding" evidence="8">
    <location>
        <begin position="14"/>
        <end position="74"/>
    </location>
</feature>
<protein>
    <recommendedName>
        <fullName evidence="8">LIM zinc-binding domain-containing protein</fullName>
    </recommendedName>
</protein>
<dbReference type="PANTHER" id="PTHR45641:SF19">
    <property type="entry name" value="NEPHROCYSTIN-3"/>
    <property type="match status" value="1"/>
</dbReference>
<keyword evidence="5 6" id="KW-0440">LIM domain</keyword>
<dbReference type="PROSITE" id="PS50005">
    <property type="entry name" value="TPR"/>
    <property type="match status" value="3"/>
</dbReference>
<dbReference type="InterPro" id="IPR019734">
    <property type="entry name" value="TPR_rpt"/>
</dbReference>
<dbReference type="AlphaFoldDB" id="A0A813SZG6"/>
<dbReference type="SUPFAM" id="SSF48452">
    <property type="entry name" value="TPR-like"/>
    <property type="match status" value="1"/>
</dbReference>
<keyword evidence="3 7" id="KW-0802">TPR repeat</keyword>
<dbReference type="InterPro" id="IPR011990">
    <property type="entry name" value="TPR-like_helical_dom_sf"/>
</dbReference>
<keyword evidence="1 6" id="KW-0479">Metal-binding</keyword>
<feature type="repeat" description="TPR" evidence="7">
    <location>
        <begin position="559"/>
        <end position="592"/>
    </location>
</feature>
<proteinExistence type="predicted"/>
<evidence type="ECO:0000313" key="11">
    <source>
        <dbReference type="Proteomes" id="UP000663832"/>
    </source>
</evidence>
<keyword evidence="2" id="KW-0677">Repeat</keyword>
<dbReference type="InterPro" id="IPR003540">
    <property type="entry name" value="ADP-ribosyltransferase"/>
</dbReference>
<dbReference type="GO" id="GO:0106274">
    <property type="term" value="F:NAD+-protein-arginine ADP-ribosyltransferase activity"/>
    <property type="evidence" value="ECO:0007669"/>
    <property type="project" value="UniProtKB-EC"/>
</dbReference>
<dbReference type="Pfam" id="PF00412">
    <property type="entry name" value="LIM"/>
    <property type="match status" value="1"/>
</dbReference>
<dbReference type="Pfam" id="PF03496">
    <property type="entry name" value="ADPrib_exo_Tox"/>
    <property type="match status" value="1"/>
</dbReference>
<dbReference type="PROSITE" id="PS50023">
    <property type="entry name" value="LIM_DOMAIN_2"/>
    <property type="match status" value="1"/>
</dbReference>
<dbReference type="PROSITE" id="PS51996">
    <property type="entry name" value="TR_MART"/>
    <property type="match status" value="1"/>
</dbReference>
<dbReference type="Proteomes" id="UP000663832">
    <property type="component" value="Unassembled WGS sequence"/>
</dbReference>
<evidence type="ECO:0000256" key="6">
    <source>
        <dbReference type="PROSITE-ProRule" id="PRU00125"/>
    </source>
</evidence>
<evidence type="ECO:0000256" key="1">
    <source>
        <dbReference type="ARBA" id="ARBA00022723"/>
    </source>
</evidence>
<dbReference type="Gene3D" id="1.25.40.10">
    <property type="entry name" value="Tetratricopeptide repeat domain"/>
    <property type="match status" value="2"/>
</dbReference>
<evidence type="ECO:0000313" key="10">
    <source>
        <dbReference type="EMBL" id="CAF0813980.1"/>
    </source>
</evidence>
<dbReference type="Proteomes" id="UP000663877">
    <property type="component" value="Unassembled WGS sequence"/>
</dbReference>
<reference evidence="9" key="1">
    <citation type="submission" date="2021-02" db="EMBL/GenBank/DDBJ databases">
        <authorList>
            <person name="Nowell W R."/>
        </authorList>
    </citation>
    <scope>NUCLEOTIDE SEQUENCE</scope>
</reference>
<dbReference type="OrthoDB" id="5587616at2759"/>
<dbReference type="SUPFAM" id="SSF57716">
    <property type="entry name" value="Glucocorticoid receptor-like (DNA-binding domain)"/>
    <property type="match status" value="1"/>
</dbReference>